<dbReference type="Gene3D" id="3.90.780.10">
    <property type="entry name" value="5'-Nucleotidase, C-terminal domain"/>
    <property type="match status" value="1"/>
</dbReference>
<dbReference type="PANTHER" id="PTHR11575:SF24">
    <property type="entry name" value="5'-NUCLEOTIDASE"/>
    <property type="match status" value="1"/>
</dbReference>
<dbReference type="PROSITE" id="PS51257">
    <property type="entry name" value="PROKAR_LIPOPROTEIN"/>
    <property type="match status" value="1"/>
</dbReference>
<dbReference type="SUPFAM" id="SSF55816">
    <property type="entry name" value="5'-nucleotidase (syn. UDP-sugar hydrolase), C-terminal domain"/>
    <property type="match status" value="1"/>
</dbReference>
<dbReference type="Pfam" id="PF02872">
    <property type="entry name" value="5_nucleotid_C"/>
    <property type="match status" value="1"/>
</dbReference>
<comment type="caution">
    <text evidence="2">The sequence shown here is derived from an EMBL/GenBank/DDBJ whole genome shotgun (WGS) entry which is preliminary data.</text>
</comment>
<gene>
    <name evidence="2" type="ORF">BCY91_12750</name>
</gene>
<dbReference type="Proteomes" id="UP000283433">
    <property type="component" value="Unassembled WGS sequence"/>
</dbReference>
<dbReference type="GO" id="GO:0008768">
    <property type="term" value="F:UDP-sugar diphosphatase activity"/>
    <property type="evidence" value="ECO:0007669"/>
    <property type="project" value="TreeGrafter"/>
</dbReference>
<reference evidence="2 3" key="1">
    <citation type="submission" date="2016-07" db="EMBL/GenBank/DDBJ databases">
        <title>Genome of Pelobium manganitolerans.</title>
        <authorList>
            <person name="Wu S."/>
            <person name="Wang G."/>
        </authorList>
    </citation>
    <scope>NUCLEOTIDE SEQUENCE [LARGE SCALE GENOMIC DNA]</scope>
    <source>
        <strain evidence="2 3">YS-25</strain>
    </source>
</reference>
<protein>
    <recommendedName>
        <fullName evidence="1">5'-Nucleotidase C-terminal domain-containing protein</fullName>
    </recommendedName>
</protein>
<keyword evidence="3" id="KW-1185">Reference proteome</keyword>
<dbReference type="PRINTS" id="PR01607">
    <property type="entry name" value="APYRASEFAMLY"/>
</dbReference>
<evidence type="ECO:0000313" key="3">
    <source>
        <dbReference type="Proteomes" id="UP000283433"/>
    </source>
</evidence>
<dbReference type="GO" id="GO:0009166">
    <property type="term" value="P:nucleotide catabolic process"/>
    <property type="evidence" value="ECO:0007669"/>
    <property type="project" value="InterPro"/>
</dbReference>
<evidence type="ECO:0000259" key="1">
    <source>
        <dbReference type="Pfam" id="PF02872"/>
    </source>
</evidence>
<dbReference type="InterPro" id="IPR008334">
    <property type="entry name" value="5'-Nucleotdase_C"/>
</dbReference>
<dbReference type="PANTHER" id="PTHR11575">
    <property type="entry name" value="5'-NUCLEOTIDASE-RELATED"/>
    <property type="match status" value="1"/>
</dbReference>
<dbReference type="GO" id="GO:0030288">
    <property type="term" value="C:outer membrane-bounded periplasmic space"/>
    <property type="evidence" value="ECO:0007669"/>
    <property type="project" value="TreeGrafter"/>
</dbReference>
<sequence>MHQRIIALVLLFSVVACSPKLKVAQSKAQLYPISANLPADSALETFISPYRKTLDATMHDVVALSAVEIQKGRPEAPLNNLFADAMFFSGKKWGLNFDIAYTNYGGLRIALPKGEIHRYQVFELMPFENMLALVTFSGKDMQAFFDFMAQTGGEPISGASYTISGKKATDIKINGQILDANKNYTVVTSDYMANGGDGGVIFSKALKRDDTPYKLRDALFLYLDYFKNNGIQLNPLADGRIKIK</sequence>
<dbReference type="InterPro" id="IPR006179">
    <property type="entry name" value="5_nucleotidase/apyrase"/>
</dbReference>
<dbReference type="GO" id="GO:0008253">
    <property type="term" value="F:5'-nucleotidase activity"/>
    <property type="evidence" value="ECO:0007669"/>
    <property type="project" value="TreeGrafter"/>
</dbReference>
<organism evidence="2 3">
    <name type="scientific">Pelobium manganitolerans</name>
    <dbReference type="NCBI Taxonomy" id="1842495"/>
    <lineage>
        <taxon>Bacteria</taxon>
        <taxon>Pseudomonadati</taxon>
        <taxon>Bacteroidota</taxon>
        <taxon>Sphingobacteriia</taxon>
        <taxon>Sphingobacteriales</taxon>
        <taxon>Sphingobacteriaceae</taxon>
        <taxon>Pelobium</taxon>
    </lineage>
</organism>
<feature type="domain" description="5'-Nucleotidase C-terminal" evidence="1">
    <location>
        <begin position="72"/>
        <end position="202"/>
    </location>
</feature>
<dbReference type="OrthoDB" id="4762412at2"/>
<proteinExistence type="predicted"/>
<dbReference type="AlphaFoldDB" id="A0A419S217"/>
<dbReference type="EMBL" id="MBTA01000030">
    <property type="protein sequence ID" value="RKD12526.1"/>
    <property type="molecule type" value="Genomic_DNA"/>
</dbReference>
<dbReference type="InterPro" id="IPR036907">
    <property type="entry name" value="5'-Nucleotdase_C_sf"/>
</dbReference>
<accession>A0A419S217</accession>
<evidence type="ECO:0000313" key="2">
    <source>
        <dbReference type="EMBL" id="RKD12526.1"/>
    </source>
</evidence>
<name>A0A419S217_9SPHI</name>